<feature type="transmembrane region" description="Helical" evidence="7">
    <location>
        <begin position="350"/>
        <end position="371"/>
    </location>
</feature>
<evidence type="ECO:0000313" key="9">
    <source>
        <dbReference type="EMBL" id="BAB67007.1"/>
    </source>
</evidence>
<feature type="transmembrane region" description="Helical" evidence="7">
    <location>
        <begin position="725"/>
        <end position="744"/>
    </location>
</feature>
<dbReference type="Pfam" id="PF03176">
    <property type="entry name" value="MMPL"/>
    <property type="match status" value="2"/>
</dbReference>
<dbReference type="Gene3D" id="1.20.1640.10">
    <property type="entry name" value="Multidrug efflux transporter AcrB transmembrane domain"/>
    <property type="match status" value="2"/>
</dbReference>
<dbReference type="Proteomes" id="UP000001015">
    <property type="component" value="Chromosome"/>
</dbReference>
<keyword evidence="4 7" id="KW-0812">Transmembrane</keyword>
<reference evidence="10" key="1">
    <citation type="journal article" date="2001" name="DNA Res.">
        <title>Complete genome sequence of an aerobic thermoacidophilic Crenarchaeon, Sulfolobus tokodaii strain7.</title>
        <authorList>
            <person name="Kawarabayasi Y."/>
            <person name="Hino Y."/>
            <person name="Horikawa H."/>
            <person name="Jin-no K."/>
            <person name="Takahashi M."/>
            <person name="Sekine M."/>
            <person name="Baba S."/>
            <person name="Ankai A."/>
            <person name="Kosugi H."/>
            <person name="Hosoyama A."/>
            <person name="Fukui S."/>
            <person name="Nagai Y."/>
            <person name="Nishijima K."/>
            <person name="Otsuka R."/>
            <person name="Nakazawa H."/>
            <person name="Takamiya M."/>
            <person name="Kato Y."/>
            <person name="Yoshizawa T."/>
            <person name="Tanaka T."/>
            <person name="Kudoh Y."/>
            <person name="Yamazaki J."/>
            <person name="Kushida N."/>
            <person name="Oguchi A."/>
            <person name="Aoki K."/>
            <person name="Masuda S."/>
            <person name="Yanagii M."/>
            <person name="Nishimura M."/>
            <person name="Yamagishi A."/>
            <person name="Oshima T."/>
            <person name="Kikuchi H."/>
        </authorList>
    </citation>
    <scope>NUCLEOTIDE SEQUENCE [LARGE SCALE GENOMIC DNA]</scope>
    <source>
        <strain evidence="10">DSM 16993 / JCM 10545 / NBRC 100140 / 7</strain>
    </source>
</reference>
<dbReference type="AlphaFoldDB" id="Q96ZB8"/>
<comment type="subcellular location">
    <subcellularLocation>
        <location evidence="1">Cell membrane</location>
        <topology evidence="1">Multi-pass membrane protein</topology>
    </subcellularLocation>
</comment>
<feature type="transmembrane region" description="Helical" evidence="7">
    <location>
        <begin position="765"/>
        <end position="783"/>
    </location>
</feature>
<proteinExistence type="inferred from homology"/>
<feature type="transmembrane region" description="Helical" evidence="7">
    <location>
        <begin position="324"/>
        <end position="343"/>
    </location>
</feature>
<protein>
    <recommendedName>
        <fullName evidence="8">SSD domain-containing protein</fullName>
    </recommendedName>
</protein>
<evidence type="ECO:0000259" key="8">
    <source>
        <dbReference type="PROSITE" id="PS50156"/>
    </source>
</evidence>
<name>Q96ZB8_SULTO</name>
<feature type="transmembrane region" description="Helical" evidence="7">
    <location>
        <begin position="426"/>
        <end position="446"/>
    </location>
</feature>
<evidence type="ECO:0000256" key="6">
    <source>
        <dbReference type="ARBA" id="ARBA00023136"/>
    </source>
</evidence>
<comment type="similarity">
    <text evidence="2">Belongs to the resistance-nodulation-cell division (RND) (TC 2.A.6) family. MmpL subfamily.</text>
</comment>
<feature type="transmembrane region" description="Helical" evidence="7">
    <location>
        <begin position="513"/>
        <end position="531"/>
    </location>
</feature>
<accession>Q96ZB8</accession>
<evidence type="ECO:0000256" key="5">
    <source>
        <dbReference type="ARBA" id="ARBA00022989"/>
    </source>
</evidence>
<evidence type="ECO:0000256" key="4">
    <source>
        <dbReference type="ARBA" id="ARBA00022692"/>
    </source>
</evidence>
<dbReference type="STRING" id="273063.STK_19140"/>
<dbReference type="SUPFAM" id="SSF82866">
    <property type="entry name" value="Multidrug efflux transporter AcrB transmembrane domain"/>
    <property type="match status" value="2"/>
</dbReference>
<feature type="transmembrane region" description="Helical" evidence="7">
    <location>
        <begin position="377"/>
        <end position="405"/>
    </location>
</feature>
<dbReference type="eggNOG" id="arCOG02175">
    <property type="taxonomic scope" value="Archaea"/>
</dbReference>
<keyword evidence="6 7" id="KW-0472">Membrane</keyword>
<organism evidence="9 10">
    <name type="scientific">Sulfurisphaera tokodaii (strain DSM 16993 / JCM 10545 / NBRC 100140 / 7)</name>
    <name type="common">Sulfolobus tokodaii</name>
    <dbReference type="NCBI Taxonomy" id="273063"/>
    <lineage>
        <taxon>Archaea</taxon>
        <taxon>Thermoproteota</taxon>
        <taxon>Thermoprotei</taxon>
        <taxon>Sulfolobales</taxon>
        <taxon>Sulfolobaceae</taxon>
        <taxon>Sulfurisphaera</taxon>
    </lineage>
</organism>
<keyword evidence="5 7" id="KW-1133">Transmembrane helix</keyword>
<evidence type="ECO:0000256" key="7">
    <source>
        <dbReference type="SAM" id="Phobius"/>
    </source>
</evidence>
<evidence type="ECO:0000313" key="10">
    <source>
        <dbReference type="Proteomes" id="UP000001015"/>
    </source>
</evidence>
<feature type="domain" description="SSD" evidence="8">
    <location>
        <begin position="369"/>
        <end position="477"/>
    </location>
</feature>
<feature type="transmembrane region" description="Helical" evidence="7">
    <location>
        <begin position="452"/>
        <end position="471"/>
    </location>
</feature>
<dbReference type="InterPro" id="IPR050545">
    <property type="entry name" value="Mycobact_MmpL"/>
</dbReference>
<evidence type="ECO:0000256" key="1">
    <source>
        <dbReference type="ARBA" id="ARBA00004651"/>
    </source>
</evidence>
<evidence type="ECO:0000256" key="2">
    <source>
        <dbReference type="ARBA" id="ARBA00010157"/>
    </source>
</evidence>
<dbReference type="PATRIC" id="fig|273063.9.peg.2176"/>
<keyword evidence="3" id="KW-1003">Cell membrane</keyword>
<gene>
    <name evidence="9" type="primary">ST1914</name>
    <name evidence="9" type="ordered locus">STK_19140</name>
</gene>
<dbReference type="KEGG" id="sto:STK_19140"/>
<dbReference type="GO" id="GO:0005886">
    <property type="term" value="C:plasma membrane"/>
    <property type="evidence" value="ECO:0007669"/>
    <property type="project" value="UniProtKB-SubCell"/>
</dbReference>
<feature type="transmembrane region" description="Helical" evidence="7">
    <location>
        <begin position="795"/>
        <end position="820"/>
    </location>
</feature>
<dbReference type="InterPro" id="IPR000731">
    <property type="entry name" value="SSD"/>
</dbReference>
<evidence type="ECO:0000256" key="3">
    <source>
        <dbReference type="ARBA" id="ARBA00022475"/>
    </source>
</evidence>
<dbReference type="PANTHER" id="PTHR33406:SF6">
    <property type="entry name" value="MEMBRANE PROTEIN YDGH-RELATED"/>
    <property type="match status" value="1"/>
</dbReference>
<dbReference type="EMBL" id="BA000023">
    <property type="protein sequence ID" value="BAB67007.1"/>
    <property type="molecule type" value="Genomic_DNA"/>
</dbReference>
<dbReference type="PROSITE" id="PS50156">
    <property type="entry name" value="SSD"/>
    <property type="match status" value="1"/>
</dbReference>
<keyword evidence="10" id="KW-1185">Reference proteome</keyword>
<feature type="transmembrane region" description="Helical" evidence="7">
    <location>
        <begin position="700"/>
        <end position="719"/>
    </location>
</feature>
<dbReference type="PANTHER" id="PTHR33406">
    <property type="entry name" value="MEMBRANE PROTEIN MJ1562-RELATED"/>
    <property type="match status" value="1"/>
</dbReference>
<dbReference type="InterPro" id="IPR004869">
    <property type="entry name" value="MMPL_dom"/>
</dbReference>
<sequence length="837" mass="94723">MINIFNSYGEFSVMKAYLILWLVLLVILAPFALNIQHLFVYSDSPFLNSQFASVKVKDILVKYFNFSTNDDIYVITKGNYSTSLKIVNDTASKYLQNYKLLTPYYILNESNSSYFSVIFPVVEKVYKEILPLHELYKNLTTLRLLLLNNITSFYFQLNVTYGLPLGKFKSNSSLALKFLAVYSALKNGTDVEKARNASYIVFKDPYVFLFSFNNYSNVNLVTNTLEDFKDYAYLIRIITGKNVSTAEIEDPLNYSLNLVEKEFPPPPLSINQFHKGDEWLFIVQVPSNESLIDVEMFMKALSNAIITGHLPIYAESAVVTEQDLRIIDIFTILILTILLIVLVRSLVPIIILIVSAVIGLVIAYSLLYLLTFFGYSIYYISGLVIPPIVFGITVDYSILFLYRYFEEVRKGEKEPLKVAFRTAGRAVLFSGLSITLGFSSFLFSSSPLLRNIGIALVISSISSLVPAILFIRTALASIQVRWLSFPRKEIPNPQDVRQRYLEKISKVSINHKYWVLLFMIVLAVASYSVFITHHTNVAIDEIVPSSSEVVRGEQLLGQLYNYSVDYVIIKGNPNTTYSEIYNLSKELINKGALVYGPASIGKALFVNKTYVTNLYYSHNYSLLEVYIPYPVFSHGAINLTKQLINEGYLVGGSNAERIDIVDNTVNLYYTEVLPLTIVIITVYLVISLGSVLVPIRLSLTLLLSSLFGVSILYLVYGSLYWLTPLIVFAIMYSLGIDYDMFIIIRILEEKGNDEERIVNAVKKTGLVVTAAGLILAGAFLSLMSSDMRFLQEIGFGVGITILFDTFVVRPIFVPAILAILKKYNWWPRMMSLTRDDR</sequence>
<feature type="transmembrane region" description="Helical" evidence="7">
    <location>
        <begin position="672"/>
        <end position="693"/>
    </location>
</feature>